<reference evidence="8 9" key="1">
    <citation type="submission" date="2019-01" db="EMBL/GenBank/DDBJ databases">
        <title>Draft genome sequence of Dictyobacter sp. Uno17.</title>
        <authorList>
            <person name="Wang C.M."/>
            <person name="Zheng Y."/>
            <person name="Sakai Y."/>
            <person name="Abe K."/>
            <person name="Yokota A."/>
            <person name="Yabe S."/>
        </authorList>
    </citation>
    <scope>NUCLEOTIDE SEQUENCE [LARGE SCALE GENOMIC DNA]</scope>
    <source>
        <strain evidence="8 9">Uno17</strain>
    </source>
</reference>
<dbReference type="InterPro" id="IPR013324">
    <property type="entry name" value="RNA_pol_sigma_r3/r4-like"/>
</dbReference>
<evidence type="ECO:0000256" key="3">
    <source>
        <dbReference type="ARBA" id="ARBA00023082"/>
    </source>
</evidence>
<keyword evidence="4" id="KW-0238">DNA-binding</keyword>
<comment type="similarity">
    <text evidence="1">Belongs to the sigma-70 factor family. ECF subfamily.</text>
</comment>
<dbReference type="SUPFAM" id="SSF88659">
    <property type="entry name" value="Sigma3 and sigma4 domains of RNA polymerase sigma factors"/>
    <property type="match status" value="1"/>
</dbReference>
<sequence>MEQLDEPQLLYLLASNLDGAFEQLVISYQDRLYAFALTHVHNPHAAEEIVLLALERAYYALKGYPPERILLLRLASWLFEITRNLYKNYLRDTQTRADRLPSIPLPTQQTDPLLDIEDQSMTPEELACRNEEQQALRKGIAQLPQNYQTAVQLYYFEHLTTREVAERTRQPIGTVKSQLHRSTKLLYQILYTPTREVY</sequence>
<feature type="domain" description="RNA polymerase sigma-70 region 2" evidence="6">
    <location>
        <begin position="24"/>
        <end position="94"/>
    </location>
</feature>
<dbReference type="InterPro" id="IPR014284">
    <property type="entry name" value="RNA_pol_sigma-70_dom"/>
</dbReference>
<dbReference type="GO" id="GO:0006352">
    <property type="term" value="P:DNA-templated transcription initiation"/>
    <property type="evidence" value="ECO:0007669"/>
    <property type="project" value="InterPro"/>
</dbReference>
<dbReference type="Gene3D" id="1.10.1740.10">
    <property type="match status" value="1"/>
</dbReference>
<dbReference type="InterPro" id="IPR036388">
    <property type="entry name" value="WH-like_DNA-bd_sf"/>
</dbReference>
<dbReference type="Pfam" id="PF04542">
    <property type="entry name" value="Sigma70_r2"/>
    <property type="match status" value="1"/>
</dbReference>
<dbReference type="Pfam" id="PF08281">
    <property type="entry name" value="Sigma70_r4_2"/>
    <property type="match status" value="1"/>
</dbReference>
<name>A0A5A5T6H9_9CHLR</name>
<dbReference type="GO" id="GO:0003677">
    <property type="term" value="F:DNA binding"/>
    <property type="evidence" value="ECO:0007669"/>
    <property type="project" value="UniProtKB-KW"/>
</dbReference>
<dbReference type="PANTHER" id="PTHR43133:SF8">
    <property type="entry name" value="RNA POLYMERASE SIGMA FACTOR HI_1459-RELATED"/>
    <property type="match status" value="1"/>
</dbReference>
<dbReference type="Proteomes" id="UP000322530">
    <property type="component" value="Unassembled WGS sequence"/>
</dbReference>
<evidence type="ECO:0000259" key="6">
    <source>
        <dbReference type="Pfam" id="PF04542"/>
    </source>
</evidence>
<gene>
    <name evidence="8" type="primary">rpoE_1</name>
    <name evidence="8" type="ORF">KDI_01870</name>
</gene>
<evidence type="ECO:0000256" key="4">
    <source>
        <dbReference type="ARBA" id="ARBA00023125"/>
    </source>
</evidence>
<organism evidence="8 9">
    <name type="scientific">Dictyobacter arantiisoli</name>
    <dbReference type="NCBI Taxonomy" id="2014874"/>
    <lineage>
        <taxon>Bacteria</taxon>
        <taxon>Bacillati</taxon>
        <taxon>Chloroflexota</taxon>
        <taxon>Ktedonobacteria</taxon>
        <taxon>Ktedonobacterales</taxon>
        <taxon>Dictyobacteraceae</taxon>
        <taxon>Dictyobacter</taxon>
    </lineage>
</organism>
<dbReference type="AlphaFoldDB" id="A0A5A5T6H9"/>
<dbReference type="RefSeq" id="WP_172631768.1">
    <property type="nucleotide sequence ID" value="NZ_BIXY01000001.1"/>
</dbReference>
<proteinExistence type="inferred from homology"/>
<dbReference type="SUPFAM" id="SSF88946">
    <property type="entry name" value="Sigma2 domain of RNA polymerase sigma factors"/>
    <property type="match status" value="1"/>
</dbReference>
<evidence type="ECO:0000313" key="8">
    <source>
        <dbReference type="EMBL" id="GCF06623.1"/>
    </source>
</evidence>
<evidence type="ECO:0000259" key="7">
    <source>
        <dbReference type="Pfam" id="PF08281"/>
    </source>
</evidence>
<evidence type="ECO:0000256" key="2">
    <source>
        <dbReference type="ARBA" id="ARBA00023015"/>
    </source>
</evidence>
<dbReference type="Gene3D" id="1.10.10.10">
    <property type="entry name" value="Winged helix-like DNA-binding domain superfamily/Winged helix DNA-binding domain"/>
    <property type="match status" value="1"/>
</dbReference>
<dbReference type="InterPro" id="IPR007627">
    <property type="entry name" value="RNA_pol_sigma70_r2"/>
</dbReference>
<dbReference type="NCBIfam" id="TIGR02937">
    <property type="entry name" value="sigma70-ECF"/>
    <property type="match status" value="1"/>
</dbReference>
<dbReference type="InterPro" id="IPR039425">
    <property type="entry name" value="RNA_pol_sigma-70-like"/>
</dbReference>
<keyword evidence="2" id="KW-0805">Transcription regulation</keyword>
<keyword evidence="3" id="KW-0731">Sigma factor</keyword>
<dbReference type="PANTHER" id="PTHR43133">
    <property type="entry name" value="RNA POLYMERASE ECF-TYPE SIGMA FACTO"/>
    <property type="match status" value="1"/>
</dbReference>
<accession>A0A5A5T6H9</accession>
<keyword evidence="9" id="KW-1185">Reference proteome</keyword>
<evidence type="ECO:0000256" key="5">
    <source>
        <dbReference type="ARBA" id="ARBA00023163"/>
    </source>
</evidence>
<feature type="domain" description="RNA polymerase sigma factor 70 region 4 type 2" evidence="7">
    <location>
        <begin position="134"/>
        <end position="184"/>
    </location>
</feature>
<keyword evidence="5" id="KW-0804">Transcription</keyword>
<comment type="caution">
    <text evidence="8">The sequence shown here is derived from an EMBL/GenBank/DDBJ whole genome shotgun (WGS) entry which is preliminary data.</text>
</comment>
<evidence type="ECO:0000256" key="1">
    <source>
        <dbReference type="ARBA" id="ARBA00010641"/>
    </source>
</evidence>
<dbReference type="EMBL" id="BIXY01000001">
    <property type="protein sequence ID" value="GCF06623.1"/>
    <property type="molecule type" value="Genomic_DNA"/>
</dbReference>
<dbReference type="InterPro" id="IPR013325">
    <property type="entry name" value="RNA_pol_sigma_r2"/>
</dbReference>
<dbReference type="InterPro" id="IPR013249">
    <property type="entry name" value="RNA_pol_sigma70_r4_t2"/>
</dbReference>
<dbReference type="GO" id="GO:0016987">
    <property type="term" value="F:sigma factor activity"/>
    <property type="evidence" value="ECO:0007669"/>
    <property type="project" value="UniProtKB-KW"/>
</dbReference>
<evidence type="ECO:0000313" key="9">
    <source>
        <dbReference type="Proteomes" id="UP000322530"/>
    </source>
</evidence>
<protein>
    <submittedName>
        <fullName evidence="8">RNA polymerase sigma factor</fullName>
    </submittedName>
</protein>